<sequence length="383" mass="39553">MNASLSTSARQAGLSLIELMIAMVIGLVLMLGVIQIFIASQSASRLSEGVARAQENGRFALDFLERDIRMAGHLGCVNDQAHVTKGQGEPHYNLGAVSGSGNPLDFSVAVQGYEAPDTGPGTQLEVGKGSLPANLPTAIAKLSPAPMPGSDILVLRFLAPEGVPVLAVNGSVLTVDAARWQRLTEGGVSAPTLFGVSSCDAVDIFKGTTAAGTITATGVSLSRHAPQPAPTMVYRAESLVYYVGQGVSGPGLRRARADASGAYTINEELVEGIENMQLLFGLDTTASIAPGSSPVGNITRLQTASTVTTQTDATGAGQWLRVGQVRVGLIARSASPASAGKPTDAAAKLGVLGVTYSQDGVTDGRYRTAYEVSIALRNRLYGN</sequence>
<dbReference type="Pfam" id="PF07963">
    <property type="entry name" value="N_methyl"/>
    <property type="match status" value="1"/>
</dbReference>
<keyword evidence="1" id="KW-1133">Transmembrane helix</keyword>
<dbReference type="AlphaFoldDB" id="A0AAI9BYR2"/>
<comment type="caution">
    <text evidence="2">The sequence shown here is derived from an EMBL/GenBank/DDBJ whole genome shotgun (WGS) entry which is preliminary data.</text>
</comment>
<proteinExistence type="predicted"/>
<dbReference type="InterPro" id="IPR012902">
    <property type="entry name" value="N_methyl_site"/>
</dbReference>
<keyword evidence="1" id="KW-0812">Transmembrane</keyword>
<dbReference type="PROSITE" id="PS00409">
    <property type="entry name" value="PROKAR_NTER_METHYL"/>
    <property type="match status" value="1"/>
</dbReference>
<keyword evidence="1" id="KW-0472">Membrane</keyword>
<dbReference type="RefSeq" id="WP_153856945.1">
    <property type="nucleotide sequence ID" value="NZ_CP080573.1"/>
</dbReference>
<dbReference type="InterPro" id="IPR032092">
    <property type="entry name" value="PilW"/>
</dbReference>
<dbReference type="Pfam" id="PF16074">
    <property type="entry name" value="PilW"/>
    <property type="match status" value="1"/>
</dbReference>
<evidence type="ECO:0000313" key="2">
    <source>
        <dbReference type="EMBL" id="EKT4091169.1"/>
    </source>
</evidence>
<reference evidence="2" key="1">
    <citation type="submission" date="2022-07" db="EMBL/GenBank/DDBJ databases">
        <authorList>
            <consortium name="DAFM: The Division of Animal and Food Microbiology"/>
        </authorList>
    </citation>
    <scope>NUCLEOTIDE SEQUENCE</scope>
    <source>
        <strain evidence="2">19MO01SH01-2</strain>
    </source>
</reference>
<evidence type="ECO:0000256" key="1">
    <source>
        <dbReference type="SAM" id="Phobius"/>
    </source>
</evidence>
<evidence type="ECO:0000313" key="3">
    <source>
        <dbReference type="Proteomes" id="UP001218208"/>
    </source>
</evidence>
<accession>A0AAI9BYR2</accession>
<dbReference type="Proteomes" id="UP001218208">
    <property type="component" value="Unassembled WGS sequence"/>
</dbReference>
<dbReference type="NCBIfam" id="TIGR02532">
    <property type="entry name" value="IV_pilin_GFxxxE"/>
    <property type="match status" value="1"/>
</dbReference>
<dbReference type="EMBL" id="ABLOJW010000003">
    <property type="protein sequence ID" value="EKT4091169.1"/>
    <property type="molecule type" value="Genomic_DNA"/>
</dbReference>
<gene>
    <name evidence="2" type="ORF">QEG23_000649</name>
</gene>
<protein>
    <submittedName>
        <fullName evidence="2">PilW family protein</fullName>
    </submittedName>
</protein>
<name>A0AAI9BYR2_STEMA</name>
<dbReference type="GO" id="GO:0043683">
    <property type="term" value="P:type IV pilus assembly"/>
    <property type="evidence" value="ECO:0007669"/>
    <property type="project" value="InterPro"/>
</dbReference>
<organism evidence="2 3">
    <name type="scientific">Stenotrophomonas maltophilia</name>
    <name type="common">Pseudomonas maltophilia</name>
    <name type="synonym">Xanthomonas maltophilia</name>
    <dbReference type="NCBI Taxonomy" id="40324"/>
    <lineage>
        <taxon>Bacteria</taxon>
        <taxon>Pseudomonadati</taxon>
        <taxon>Pseudomonadota</taxon>
        <taxon>Gammaproteobacteria</taxon>
        <taxon>Lysobacterales</taxon>
        <taxon>Lysobacteraceae</taxon>
        <taxon>Stenotrophomonas</taxon>
        <taxon>Stenotrophomonas maltophilia group</taxon>
    </lineage>
</organism>
<feature type="transmembrane region" description="Helical" evidence="1">
    <location>
        <begin position="12"/>
        <end position="38"/>
    </location>
</feature>